<sequence>MYNFMFMFIFLYGIHLVILGILYFTFNLYTKPHKNVILETTLTDEQINQPETKSVILNFRKKLKKSIFYLALAALPLIFINYDSIALIFYLTLTFVTFGVAQLILISGIREMQLMKKAQGWLVNDDNSELVRIDTTLSQNKNQKSLAPTWFIPLVLVPIIFISLGLNSSTIWAAYLWINLLFLGMVSLMFLAYYFILRLPAKVLTDDSLINQQCNDILRRNWSLMAVLSGYYVVLLELIINLAIFTSTATITWISLFLVLTTLGFLALVCYLIFSARKKQDDLLTASHKYLSAQEDSFWRYGFYNNPHDSRTMVQDRLGMNMSLNLGNKSGRRTLTIIMTLTLSLLVILSTMMLRADFSKHAFTMAFTDTAITLKAPLASSATLAYQEIEDIALIDELPKSVRVNGTGTAHYATGKFKVTGEKELANFYIDHRSEKIIKITSQGHSYYFTNQKTSETEENYQRLVNKLK</sequence>
<keyword evidence="1" id="KW-1133">Transmembrane helix</keyword>
<comment type="caution">
    <text evidence="3">The sequence shown here is derived from an EMBL/GenBank/DDBJ whole genome shotgun (WGS) entry which is preliminary data.</text>
</comment>
<proteinExistence type="predicted"/>
<evidence type="ECO:0000313" key="3">
    <source>
        <dbReference type="EMBL" id="RST96899.1"/>
    </source>
</evidence>
<feature type="domain" description="Bacterial Pleckstrin homology" evidence="2">
    <location>
        <begin position="368"/>
        <end position="463"/>
    </location>
</feature>
<name>A0A429ZTD3_9ENTE</name>
<keyword evidence="4" id="KW-1185">Reference proteome</keyword>
<feature type="transmembrane region" description="Helical" evidence="1">
    <location>
        <begin position="172"/>
        <end position="196"/>
    </location>
</feature>
<feature type="transmembrane region" description="Helical" evidence="1">
    <location>
        <begin position="146"/>
        <end position="166"/>
    </location>
</feature>
<reference evidence="3 4" key="1">
    <citation type="submission" date="2017-05" db="EMBL/GenBank/DDBJ databases">
        <title>Vagococcus spp. assemblies.</title>
        <authorList>
            <person name="Gulvik C.A."/>
        </authorList>
    </citation>
    <scope>NUCLEOTIDE SEQUENCE [LARGE SCALE GENOMIC DNA]</scope>
    <source>
        <strain evidence="3 4">NCFB 2777</strain>
    </source>
</reference>
<feature type="transmembrane region" description="Helical" evidence="1">
    <location>
        <begin position="66"/>
        <end position="82"/>
    </location>
</feature>
<dbReference type="InterPro" id="IPR027783">
    <property type="entry name" value="Bacterial_PH-related"/>
</dbReference>
<feature type="transmembrane region" description="Helical" evidence="1">
    <location>
        <begin position="251"/>
        <end position="274"/>
    </location>
</feature>
<evidence type="ECO:0000259" key="2">
    <source>
        <dbReference type="Pfam" id="PF10882"/>
    </source>
</evidence>
<evidence type="ECO:0000313" key="4">
    <source>
        <dbReference type="Proteomes" id="UP000287239"/>
    </source>
</evidence>
<feature type="transmembrane region" description="Helical" evidence="1">
    <location>
        <begin position="6"/>
        <end position="26"/>
    </location>
</feature>
<keyword evidence="1" id="KW-0812">Transmembrane</keyword>
<feature type="transmembrane region" description="Helical" evidence="1">
    <location>
        <begin position="335"/>
        <end position="354"/>
    </location>
</feature>
<evidence type="ECO:0000256" key="1">
    <source>
        <dbReference type="SAM" id="Phobius"/>
    </source>
</evidence>
<dbReference type="AlphaFoldDB" id="A0A429ZTD3"/>
<accession>A0A429ZTD3</accession>
<dbReference type="Proteomes" id="UP000287239">
    <property type="component" value="Unassembled WGS sequence"/>
</dbReference>
<gene>
    <name evidence="3" type="ORF">CBF35_04835</name>
</gene>
<feature type="transmembrane region" description="Helical" evidence="1">
    <location>
        <begin position="88"/>
        <end position="109"/>
    </location>
</feature>
<dbReference type="Pfam" id="PF10882">
    <property type="entry name" value="bPH_5"/>
    <property type="match status" value="1"/>
</dbReference>
<organism evidence="3 4">
    <name type="scientific">Vagococcus salmoninarum</name>
    <dbReference type="NCBI Taxonomy" id="2739"/>
    <lineage>
        <taxon>Bacteria</taxon>
        <taxon>Bacillati</taxon>
        <taxon>Bacillota</taxon>
        <taxon>Bacilli</taxon>
        <taxon>Lactobacillales</taxon>
        <taxon>Enterococcaceae</taxon>
        <taxon>Vagococcus</taxon>
    </lineage>
</organism>
<feature type="transmembrane region" description="Helical" evidence="1">
    <location>
        <begin position="222"/>
        <end position="245"/>
    </location>
</feature>
<dbReference type="EMBL" id="NGJU01000005">
    <property type="protein sequence ID" value="RST96899.1"/>
    <property type="molecule type" value="Genomic_DNA"/>
</dbReference>
<keyword evidence="1" id="KW-0472">Membrane</keyword>
<protein>
    <recommendedName>
        <fullName evidence="2">Bacterial Pleckstrin homology domain-containing protein</fullName>
    </recommendedName>
</protein>
<dbReference type="OrthoDB" id="157646at2"/>